<organism evidence="2 3">
    <name type="scientific">Paenibacillus agricola</name>
    <dbReference type="NCBI Taxonomy" id="2716264"/>
    <lineage>
        <taxon>Bacteria</taxon>
        <taxon>Bacillati</taxon>
        <taxon>Bacillota</taxon>
        <taxon>Bacilli</taxon>
        <taxon>Bacillales</taxon>
        <taxon>Paenibacillaceae</taxon>
        <taxon>Paenibacillus</taxon>
    </lineage>
</organism>
<sequence length="175" mass="19760">MKPKRKVIGSMLLIALIAWIGYQIHGMGQDAVEKQDAGKLLYQVSLFQMEILGGYLYNMDKVKDTESLNPLQQAIYTATYTHGQLVLAYGTKDLAPLPGLSELMQFMLRLQVGGQRPLKSDEVQTLMEVRKQFSILFDAYSKLLSSYDEMNSSQNASMAKADKAIMELLRKKMQL</sequence>
<feature type="transmembrane region" description="Helical" evidence="1">
    <location>
        <begin position="40"/>
        <end position="57"/>
    </location>
</feature>
<evidence type="ECO:0000256" key="1">
    <source>
        <dbReference type="SAM" id="Phobius"/>
    </source>
</evidence>
<keyword evidence="3" id="KW-1185">Reference proteome</keyword>
<evidence type="ECO:0000313" key="2">
    <source>
        <dbReference type="EMBL" id="NHN30121.1"/>
    </source>
</evidence>
<dbReference type="Proteomes" id="UP001165962">
    <property type="component" value="Unassembled WGS sequence"/>
</dbReference>
<evidence type="ECO:0000313" key="3">
    <source>
        <dbReference type="Proteomes" id="UP001165962"/>
    </source>
</evidence>
<proteinExistence type="predicted"/>
<accession>A0ABX0J3Y7</accession>
<keyword evidence="1" id="KW-0472">Membrane</keyword>
<reference evidence="2" key="1">
    <citation type="submission" date="2020-03" db="EMBL/GenBank/DDBJ databases">
        <title>Draft sequencing of Paenibacilllus sp. S3N08.</title>
        <authorList>
            <person name="Kim D.-U."/>
        </authorList>
    </citation>
    <scope>NUCLEOTIDE SEQUENCE</scope>
    <source>
        <strain evidence="2">S3N08</strain>
    </source>
</reference>
<feature type="transmembrane region" description="Helical" evidence="1">
    <location>
        <begin position="7"/>
        <end position="25"/>
    </location>
</feature>
<comment type="caution">
    <text evidence="2">The sequence shown here is derived from an EMBL/GenBank/DDBJ whole genome shotgun (WGS) entry which is preliminary data.</text>
</comment>
<keyword evidence="1" id="KW-1133">Transmembrane helix</keyword>
<dbReference type="RefSeq" id="WP_166148830.1">
    <property type="nucleotide sequence ID" value="NZ_JAAOIW010000003.1"/>
</dbReference>
<gene>
    <name evidence="2" type="ORF">G9U52_09770</name>
</gene>
<name>A0ABX0J3Y7_9BACL</name>
<dbReference type="EMBL" id="JAAOIW010000003">
    <property type="protein sequence ID" value="NHN30121.1"/>
    <property type="molecule type" value="Genomic_DNA"/>
</dbReference>
<protein>
    <submittedName>
        <fullName evidence="2">S-adenosylmethionine decarboxylase</fullName>
    </submittedName>
</protein>
<keyword evidence="1" id="KW-0812">Transmembrane</keyword>